<organism evidence="2 3">
    <name type="scientific">Candidatus Lloydbacteria bacterium RIFCSPHIGHO2_02_FULL_51_22</name>
    <dbReference type="NCBI Taxonomy" id="1798663"/>
    <lineage>
        <taxon>Bacteria</taxon>
        <taxon>Candidatus Lloydiibacteriota</taxon>
    </lineage>
</organism>
<evidence type="ECO:0000259" key="1">
    <source>
        <dbReference type="PROSITE" id="PS50042"/>
    </source>
</evidence>
<dbReference type="GO" id="GO:0030552">
    <property type="term" value="F:cAMP binding"/>
    <property type="evidence" value="ECO:0007669"/>
    <property type="project" value="TreeGrafter"/>
</dbReference>
<dbReference type="GO" id="GO:0034236">
    <property type="term" value="F:protein kinase A catalytic subunit binding"/>
    <property type="evidence" value="ECO:0007669"/>
    <property type="project" value="TreeGrafter"/>
</dbReference>
<dbReference type="Pfam" id="PF00027">
    <property type="entry name" value="cNMP_binding"/>
    <property type="match status" value="1"/>
</dbReference>
<accession>A0A1G2DDU4</accession>
<dbReference type="GO" id="GO:0004862">
    <property type="term" value="F:cAMP-dependent protein kinase inhibitor activity"/>
    <property type="evidence" value="ECO:0007669"/>
    <property type="project" value="TreeGrafter"/>
</dbReference>
<evidence type="ECO:0000313" key="2">
    <source>
        <dbReference type="EMBL" id="OGZ11817.1"/>
    </source>
</evidence>
<dbReference type="InterPro" id="IPR050503">
    <property type="entry name" value="cAMP-dep_PK_reg_su-like"/>
</dbReference>
<proteinExistence type="predicted"/>
<dbReference type="PROSITE" id="PS50042">
    <property type="entry name" value="CNMP_BINDING_3"/>
    <property type="match status" value="1"/>
</dbReference>
<dbReference type="InterPro" id="IPR018488">
    <property type="entry name" value="cNMP-bd_CS"/>
</dbReference>
<dbReference type="SUPFAM" id="SSF51206">
    <property type="entry name" value="cAMP-binding domain-like"/>
    <property type="match status" value="1"/>
</dbReference>
<dbReference type="SMART" id="SM00100">
    <property type="entry name" value="cNMP"/>
    <property type="match status" value="1"/>
</dbReference>
<dbReference type="AlphaFoldDB" id="A0A1G2DDU4"/>
<dbReference type="InterPro" id="IPR014710">
    <property type="entry name" value="RmlC-like_jellyroll"/>
</dbReference>
<gene>
    <name evidence="2" type="ORF">A3D67_02200</name>
</gene>
<dbReference type="Proteomes" id="UP000178099">
    <property type="component" value="Unassembled WGS sequence"/>
</dbReference>
<comment type="caution">
    <text evidence="2">The sequence shown here is derived from an EMBL/GenBank/DDBJ whole genome shotgun (WGS) entry which is preliminary data.</text>
</comment>
<name>A0A1G2DDU4_9BACT</name>
<dbReference type="PANTHER" id="PTHR11635:SF152">
    <property type="entry name" value="CAMP-DEPENDENT PROTEIN KINASE TYPE I REGULATORY SUBUNIT-RELATED"/>
    <property type="match status" value="1"/>
</dbReference>
<evidence type="ECO:0000313" key="3">
    <source>
        <dbReference type="Proteomes" id="UP000178099"/>
    </source>
</evidence>
<dbReference type="GO" id="GO:0005829">
    <property type="term" value="C:cytosol"/>
    <property type="evidence" value="ECO:0007669"/>
    <property type="project" value="TreeGrafter"/>
</dbReference>
<dbReference type="PANTHER" id="PTHR11635">
    <property type="entry name" value="CAMP-DEPENDENT PROTEIN KINASE REGULATORY CHAIN"/>
    <property type="match status" value="1"/>
</dbReference>
<dbReference type="InterPro" id="IPR018490">
    <property type="entry name" value="cNMP-bd_dom_sf"/>
</dbReference>
<protein>
    <recommendedName>
        <fullName evidence="1">Cyclic nucleotide-binding domain-containing protein</fullName>
    </recommendedName>
</protein>
<dbReference type="CDD" id="cd00038">
    <property type="entry name" value="CAP_ED"/>
    <property type="match status" value="1"/>
</dbReference>
<dbReference type="InterPro" id="IPR000595">
    <property type="entry name" value="cNMP-bd_dom"/>
</dbReference>
<dbReference type="Gene3D" id="2.60.120.10">
    <property type="entry name" value="Jelly Rolls"/>
    <property type="match status" value="1"/>
</dbReference>
<feature type="domain" description="Cyclic nucleotide-binding" evidence="1">
    <location>
        <begin position="1"/>
        <end position="104"/>
    </location>
</feature>
<reference evidence="2 3" key="1">
    <citation type="journal article" date="2016" name="Nat. Commun.">
        <title>Thousands of microbial genomes shed light on interconnected biogeochemical processes in an aquifer system.</title>
        <authorList>
            <person name="Anantharaman K."/>
            <person name="Brown C.T."/>
            <person name="Hug L.A."/>
            <person name="Sharon I."/>
            <person name="Castelle C.J."/>
            <person name="Probst A.J."/>
            <person name="Thomas B.C."/>
            <person name="Singh A."/>
            <person name="Wilkins M.J."/>
            <person name="Karaoz U."/>
            <person name="Brodie E.L."/>
            <person name="Williams K.H."/>
            <person name="Hubbard S.S."/>
            <person name="Banfield J.F."/>
        </authorList>
    </citation>
    <scope>NUCLEOTIDE SEQUENCE [LARGE SCALE GENOMIC DNA]</scope>
</reference>
<dbReference type="GO" id="GO:0005952">
    <property type="term" value="C:cAMP-dependent protein kinase complex"/>
    <property type="evidence" value="ECO:0007669"/>
    <property type="project" value="InterPro"/>
</dbReference>
<dbReference type="PROSITE" id="PS00888">
    <property type="entry name" value="CNMP_BINDING_1"/>
    <property type="match status" value="1"/>
</dbReference>
<dbReference type="EMBL" id="MHLN01000015">
    <property type="protein sequence ID" value="OGZ11817.1"/>
    <property type="molecule type" value="Genomic_DNA"/>
</dbReference>
<sequence length="119" mass="13044">MKTEETVRFSPGEVICKQGDLGDFMLIILKGTAIVEIFGRQIAVVSEGQSVGEMAVMTPDGRCSATVQAKTEIIAEKIPRAEFLHLLNEAPPAIQTAFKTLVLRMTEMTQAKALEFFGR</sequence>